<keyword evidence="2" id="KW-1185">Reference proteome</keyword>
<dbReference type="Pfam" id="PF11185">
    <property type="entry name" value="DUF2971"/>
    <property type="match status" value="1"/>
</dbReference>
<dbReference type="EMBL" id="RQHK01000002">
    <property type="protein sequence ID" value="TGM81981.1"/>
    <property type="molecule type" value="Genomic_DNA"/>
</dbReference>
<dbReference type="Proteomes" id="UP000297940">
    <property type="component" value="Unassembled WGS sequence"/>
</dbReference>
<organism evidence="1 2">
    <name type="scientific">Leptospira mtsangambouensis</name>
    <dbReference type="NCBI Taxonomy" id="2484912"/>
    <lineage>
        <taxon>Bacteria</taxon>
        <taxon>Pseudomonadati</taxon>
        <taxon>Spirochaetota</taxon>
        <taxon>Spirochaetia</taxon>
        <taxon>Leptospirales</taxon>
        <taxon>Leptospiraceae</taxon>
        <taxon>Leptospira</taxon>
    </lineage>
</organism>
<comment type="caution">
    <text evidence="1">The sequence shown here is derived from an EMBL/GenBank/DDBJ whole genome shotgun (WGS) entry which is preliminary data.</text>
</comment>
<proteinExistence type="predicted"/>
<evidence type="ECO:0000313" key="1">
    <source>
        <dbReference type="EMBL" id="TGM81981.1"/>
    </source>
</evidence>
<evidence type="ECO:0000313" key="2">
    <source>
        <dbReference type="Proteomes" id="UP000297940"/>
    </source>
</evidence>
<name>A0ABY2P3D8_9LEPT</name>
<sequence length="308" mass="35918">MNKLKNDEIMEIVFQVAESQNLYYERSDFTPLCHYTTGVGLNGILHSKTLRANHASSLNDVSEIIRAYEILSNILNRRTNENANLNLVLGEIKKDLDIRIKNKIYPDIFIVSFSKKKDDLFLWRSYTSFNDAYSLVFTKAFIASYCGSVGAELLHCIYNESKQIAIFELVLDLFLRKIEKFSLDNLAEATEGFFNIIHLFVPFIKNPHFEDEEEIRLVLRNPRADIDENRIKLGLNKNNFYSYVNLPIVRNEANESFEHALEEIIIGPNSRYLEEKKIFDVNFKELINQNIGNLLKGFQYTKFNTLRF</sequence>
<accession>A0ABY2P3D8</accession>
<protein>
    <submittedName>
        <fullName evidence="1">DUF2971 domain-containing protein</fullName>
    </submittedName>
</protein>
<dbReference type="RefSeq" id="WP_135693342.1">
    <property type="nucleotide sequence ID" value="NZ_RQHK01000002.1"/>
</dbReference>
<reference evidence="2" key="1">
    <citation type="journal article" date="2019" name="PLoS Negl. Trop. Dis.">
        <title>Revisiting the worldwide diversity of Leptospira species in the environment.</title>
        <authorList>
            <person name="Vincent A.T."/>
            <person name="Schiettekatte O."/>
            <person name="Bourhy P."/>
            <person name="Veyrier F.J."/>
            <person name="Picardeau M."/>
        </authorList>
    </citation>
    <scope>NUCLEOTIDE SEQUENCE [LARGE SCALE GENOMIC DNA]</scope>
    <source>
        <strain evidence="2">201601298</strain>
    </source>
</reference>
<dbReference type="InterPro" id="IPR021352">
    <property type="entry name" value="DUF2971"/>
</dbReference>
<gene>
    <name evidence="1" type="ORF">EHR01_04125</name>
</gene>